<dbReference type="SMART" id="SM00798">
    <property type="entry name" value="AICARFT_IMPCHas"/>
    <property type="match status" value="1"/>
</dbReference>
<dbReference type="InterPro" id="IPR016193">
    <property type="entry name" value="Cytidine_deaminase-like"/>
</dbReference>
<evidence type="ECO:0000256" key="6">
    <source>
        <dbReference type="ARBA" id="ARBA00022801"/>
    </source>
</evidence>
<dbReference type="UniPathway" id="UPA00074">
    <property type="reaction ID" value="UER00133"/>
</dbReference>
<dbReference type="FunFam" id="3.40.50.1380:FF:000001">
    <property type="entry name" value="Bifunctional purine biosynthesis protein PurH"/>
    <property type="match status" value="1"/>
</dbReference>
<dbReference type="InterPro" id="IPR011607">
    <property type="entry name" value="MGS-like_dom"/>
</dbReference>
<dbReference type="PANTHER" id="PTHR11692">
    <property type="entry name" value="BIFUNCTIONAL PURINE BIOSYNTHESIS PROTEIN PURH"/>
    <property type="match status" value="1"/>
</dbReference>
<dbReference type="SMART" id="SM00851">
    <property type="entry name" value="MGS"/>
    <property type="match status" value="1"/>
</dbReference>
<dbReference type="GO" id="GO:0003937">
    <property type="term" value="F:IMP cyclohydrolase activity"/>
    <property type="evidence" value="ECO:0007669"/>
    <property type="project" value="UniProtKB-UniRule"/>
</dbReference>
<keyword evidence="6 8" id="KW-0378">Hydrolase</keyword>
<dbReference type="Gene3D" id="3.40.50.1380">
    <property type="entry name" value="Methylglyoxal synthase-like domain"/>
    <property type="match status" value="1"/>
</dbReference>
<dbReference type="NCBIfam" id="TIGR00355">
    <property type="entry name" value="purH"/>
    <property type="match status" value="1"/>
</dbReference>
<comment type="pathway">
    <text evidence="2 8">Purine metabolism; IMP biosynthesis via de novo pathway; 5-formamido-1-(5-phospho-D-ribosyl)imidazole-4-carboxamide from 5-amino-1-(5-phospho-D-ribosyl)imidazole-4-carboxamide (10-formyl THF route): step 1/1.</text>
</comment>
<dbReference type="GO" id="GO:0006189">
    <property type="term" value="P:'de novo' IMP biosynthetic process"/>
    <property type="evidence" value="ECO:0007669"/>
    <property type="project" value="UniProtKB-UniRule"/>
</dbReference>
<dbReference type="EC" id="2.1.2.3" evidence="8"/>
<dbReference type="PROSITE" id="PS51855">
    <property type="entry name" value="MGS"/>
    <property type="match status" value="1"/>
</dbReference>
<dbReference type="PANTHER" id="PTHR11692:SF0">
    <property type="entry name" value="BIFUNCTIONAL PURINE BIOSYNTHESIS PROTEIN ATIC"/>
    <property type="match status" value="1"/>
</dbReference>
<dbReference type="GO" id="GO:0005829">
    <property type="term" value="C:cytosol"/>
    <property type="evidence" value="ECO:0007669"/>
    <property type="project" value="TreeGrafter"/>
</dbReference>
<name>A0A4Q8AF00_9MICC</name>
<proteinExistence type="inferred from homology"/>
<comment type="caution">
    <text evidence="10">The sequence shown here is derived from an EMBL/GenBank/DDBJ whole genome shotgun (WGS) entry which is preliminary data.</text>
</comment>
<dbReference type="RefSeq" id="WP_130450748.1">
    <property type="nucleotide sequence ID" value="NZ_SHLA01000001.1"/>
</dbReference>
<keyword evidence="4 8" id="KW-0808">Transferase</keyword>
<reference evidence="10 11" key="1">
    <citation type="submission" date="2019-02" db="EMBL/GenBank/DDBJ databases">
        <title>Sequencing the genomes of 1000 actinobacteria strains.</title>
        <authorList>
            <person name="Klenk H.-P."/>
        </authorList>
    </citation>
    <scope>NUCLEOTIDE SEQUENCE [LARGE SCALE GENOMIC DNA]</scope>
    <source>
        <strain evidence="10 11">DSM 17364</strain>
    </source>
</reference>
<evidence type="ECO:0000313" key="11">
    <source>
        <dbReference type="Proteomes" id="UP000292685"/>
    </source>
</evidence>
<keyword evidence="7 8" id="KW-0511">Multifunctional enzyme</keyword>
<dbReference type="HAMAP" id="MF_00139">
    <property type="entry name" value="PurH"/>
    <property type="match status" value="1"/>
</dbReference>
<dbReference type="SUPFAM" id="SSF53927">
    <property type="entry name" value="Cytidine deaminase-like"/>
    <property type="match status" value="1"/>
</dbReference>
<comment type="similarity">
    <text evidence="3 8">Belongs to the PurH family.</text>
</comment>
<evidence type="ECO:0000259" key="9">
    <source>
        <dbReference type="PROSITE" id="PS51855"/>
    </source>
</evidence>
<comment type="catalytic activity">
    <reaction evidence="8">
        <text>IMP + H2O = 5-formamido-1-(5-phospho-D-ribosyl)imidazole-4-carboxamide</text>
        <dbReference type="Rhea" id="RHEA:18445"/>
        <dbReference type="ChEBI" id="CHEBI:15377"/>
        <dbReference type="ChEBI" id="CHEBI:58053"/>
        <dbReference type="ChEBI" id="CHEBI:58467"/>
        <dbReference type="EC" id="3.5.4.10"/>
    </reaction>
</comment>
<dbReference type="Pfam" id="PF02142">
    <property type="entry name" value="MGS"/>
    <property type="match status" value="1"/>
</dbReference>
<gene>
    <name evidence="8" type="primary">purH</name>
    <name evidence="10" type="ORF">EV380_1769</name>
</gene>
<dbReference type="CDD" id="cd01421">
    <property type="entry name" value="IMPCH"/>
    <property type="match status" value="1"/>
</dbReference>
<dbReference type="InterPro" id="IPR036914">
    <property type="entry name" value="MGS-like_dom_sf"/>
</dbReference>
<sequence length="557" mass="57988">MSETVLDRVPIRRALISVYDKTGLEELAQGLHAAGVKIVSTGSTASRIAAAGVPVTEVSEITGFPECLDGRVKTLHPRVHAGILADRRLDDHVRQLADLDVEPFDLVVVNLYPFVETVKSGADRDAVVEQIDIGGPSMVRAAAKNHPSVGIVVDPAKYGEVVEAAASGGFDLKTRARLASLAFAHTAAYDTAVARWTAAQFGDDDADEVPAFPPYAGLALERSETLRYGENPHQAAALYVEDGAEPGIAQAEQLHGKAMSFNNFVDADAAVRAAYDFAEPAVAVVKHANPCGVAVASPGAADPIADAHAKAHATDPVSAFGGVIAANRTVTRGMAEAVKGIFTEVVVAPGFEPEAVEVLSAKKNIRLIELPEGFARDTVDYKQVSGGMLLQKRDEIDAEGDAPENWILAAGDAADEATLADLAFAWRAVRAAKSNAILLAADGAAVGIGMGQVNRLDSCRLAVERANTLGVAVDSGADSAGGAENVESGSAPERARGAVAASDAFFPFADGLQILIDAGVKAVVQPGGSVRDEEVVEAANAAGITMYFTNGTRHFFH</sequence>
<dbReference type="Proteomes" id="UP000292685">
    <property type="component" value="Unassembled WGS sequence"/>
</dbReference>
<dbReference type="InterPro" id="IPR002695">
    <property type="entry name" value="PurH-like"/>
</dbReference>
<dbReference type="OrthoDB" id="9802065at2"/>
<organism evidence="10 11">
    <name type="scientific">Zhihengliuella halotolerans</name>
    <dbReference type="NCBI Taxonomy" id="370736"/>
    <lineage>
        <taxon>Bacteria</taxon>
        <taxon>Bacillati</taxon>
        <taxon>Actinomycetota</taxon>
        <taxon>Actinomycetes</taxon>
        <taxon>Micrococcales</taxon>
        <taxon>Micrococcaceae</taxon>
        <taxon>Zhihengliuella</taxon>
    </lineage>
</organism>
<dbReference type="Pfam" id="PF01808">
    <property type="entry name" value="AICARFT_IMPCHas"/>
    <property type="match status" value="1"/>
</dbReference>
<dbReference type="InterPro" id="IPR024051">
    <property type="entry name" value="AICAR_Tfase_dup_dom_sf"/>
</dbReference>
<feature type="domain" description="MGS-like" evidence="9">
    <location>
        <begin position="7"/>
        <end position="153"/>
    </location>
</feature>
<keyword evidence="11" id="KW-1185">Reference proteome</keyword>
<evidence type="ECO:0000256" key="5">
    <source>
        <dbReference type="ARBA" id="ARBA00022755"/>
    </source>
</evidence>
<dbReference type="EC" id="3.5.4.10" evidence="8"/>
<evidence type="ECO:0000256" key="8">
    <source>
        <dbReference type="HAMAP-Rule" id="MF_00139"/>
    </source>
</evidence>
<dbReference type="EMBL" id="SHLA01000001">
    <property type="protein sequence ID" value="RZU62179.1"/>
    <property type="molecule type" value="Genomic_DNA"/>
</dbReference>
<dbReference type="NCBIfam" id="NF002049">
    <property type="entry name" value="PRK00881.1"/>
    <property type="match status" value="1"/>
</dbReference>
<evidence type="ECO:0000256" key="2">
    <source>
        <dbReference type="ARBA" id="ARBA00004954"/>
    </source>
</evidence>
<evidence type="ECO:0000256" key="7">
    <source>
        <dbReference type="ARBA" id="ARBA00023268"/>
    </source>
</evidence>
<protein>
    <recommendedName>
        <fullName evidence="8">Bifunctional purine biosynthesis protein PurH</fullName>
    </recommendedName>
    <domain>
        <recommendedName>
            <fullName evidence="8">Phosphoribosylaminoimidazolecarboxamide formyltransferase</fullName>
            <ecNumber evidence="8">2.1.2.3</ecNumber>
        </recommendedName>
        <alternativeName>
            <fullName evidence="8">AICAR transformylase</fullName>
        </alternativeName>
    </domain>
    <domain>
        <recommendedName>
            <fullName evidence="8">IMP cyclohydrolase</fullName>
            <ecNumber evidence="8">3.5.4.10</ecNumber>
        </recommendedName>
        <alternativeName>
            <fullName evidence="8">ATIC</fullName>
        </alternativeName>
        <alternativeName>
            <fullName evidence="8">IMP synthase</fullName>
        </alternativeName>
        <alternativeName>
            <fullName evidence="8">Inosinicase</fullName>
        </alternativeName>
    </domain>
</protein>
<comment type="domain">
    <text evidence="8">The IMP cyclohydrolase activity resides in the N-terminal region.</text>
</comment>
<dbReference type="GO" id="GO:0004643">
    <property type="term" value="F:phosphoribosylaminoimidazolecarboxamide formyltransferase activity"/>
    <property type="evidence" value="ECO:0007669"/>
    <property type="project" value="UniProtKB-UniRule"/>
</dbReference>
<comment type="catalytic activity">
    <reaction evidence="8">
        <text>(6R)-10-formyltetrahydrofolate + 5-amino-1-(5-phospho-beta-D-ribosyl)imidazole-4-carboxamide = 5-formamido-1-(5-phospho-D-ribosyl)imidazole-4-carboxamide + (6S)-5,6,7,8-tetrahydrofolate</text>
        <dbReference type="Rhea" id="RHEA:22192"/>
        <dbReference type="ChEBI" id="CHEBI:57453"/>
        <dbReference type="ChEBI" id="CHEBI:58467"/>
        <dbReference type="ChEBI" id="CHEBI:58475"/>
        <dbReference type="ChEBI" id="CHEBI:195366"/>
        <dbReference type="EC" id="2.1.2.3"/>
    </reaction>
</comment>
<evidence type="ECO:0000313" key="10">
    <source>
        <dbReference type="EMBL" id="RZU62179.1"/>
    </source>
</evidence>
<dbReference type="AlphaFoldDB" id="A0A4Q8AF00"/>
<comment type="pathway">
    <text evidence="1 8">Purine metabolism; IMP biosynthesis via de novo pathway; IMP from 5-formamido-1-(5-phospho-D-ribosyl)imidazole-4-carboxamide: step 1/1.</text>
</comment>
<accession>A0A4Q8AF00</accession>
<dbReference type="PIRSF" id="PIRSF000414">
    <property type="entry name" value="AICARFT_IMPCHas"/>
    <property type="match status" value="1"/>
</dbReference>
<keyword evidence="5 8" id="KW-0658">Purine biosynthesis</keyword>
<dbReference type="SUPFAM" id="SSF52335">
    <property type="entry name" value="Methylglyoxal synthase-like"/>
    <property type="match status" value="1"/>
</dbReference>
<dbReference type="Gene3D" id="3.40.140.20">
    <property type="match status" value="2"/>
</dbReference>
<evidence type="ECO:0000256" key="4">
    <source>
        <dbReference type="ARBA" id="ARBA00022679"/>
    </source>
</evidence>
<evidence type="ECO:0000256" key="3">
    <source>
        <dbReference type="ARBA" id="ARBA00007667"/>
    </source>
</evidence>
<evidence type="ECO:0000256" key="1">
    <source>
        <dbReference type="ARBA" id="ARBA00004844"/>
    </source>
</evidence>